<dbReference type="KEGG" id="pnp:IJ22_48260"/>
<reference evidence="2" key="1">
    <citation type="submission" date="2015-12" db="EMBL/GenBank/DDBJ databases">
        <title>Complete genome sequences of two moderately thermophilic Paenibacillus species.</title>
        <authorList>
            <person name="Butler R.III."/>
            <person name="Wang J."/>
            <person name="Stark B.C."/>
            <person name="Pombert J.-F."/>
        </authorList>
    </citation>
    <scope>NUCLEOTIDE SEQUENCE [LARGE SCALE GENOMIC DNA]</scope>
    <source>
        <strain evidence="2">32O-Y</strain>
    </source>
</reference>
<organism evidence="1 2">
    <name type="scientific">Paenibacillus naphthalenovorans</name>
    <dbReference type="NCBI Taxonomy" id="162209"/>
    <lineage>
        <taxon>Bacteria</taxon>
        <taxon>Bacillati</taxon>
        <taxon>Bacillota</taxon>
        <taxon>Bacilli</taxon>
        <taxon>Bacillales</taxon>
        <taxon>Paenibacillaceae</taxon>
        <taxon>Paenibacillus</taxon>
    </lineage>
</organism>
<name>A0A0U2M9D7_9BACL</name>
<dbReference type="PATRIC" id="fig|162209.4.peg.5090"/>
<evidence type="ECO:0000313" key="2">
    <source>
        <dbReference type="Proteomes" id="UP000061660"/>
    </source>
</evidence>
<dbReference type="Proteomes" id="UP000061660">
    <property type="component" value="Chromosome"/>
</dbReference>
<accession>A0A0U2M9D7</accession>
<sequence>MDRSTLWRSLAFISIGIMLLIDIIGVIYIVMNNDQVIKGTVYIIIWTSIIIFWLFRLRSWIREGRF</sequence>
<dbReference type="STRING" id="162209.IJ22_48260"/>
<protein>
    <submittedName>
        <fullName evidence="1">Uncharacterized protein</fullName>
    </submittedName>
</protein>
<proteinExistence type="predicted"/>
<reference evidence="1 2" key="2">
    <citation type="journal article" date="2016" name="Genome Announc.">
        <title>Complete Genome Sequences of Two Interactive Moderate Thermophiles, Paenibacillus napthalenovorans 32O-Y and Paenibacillus sp. 32O-W.</title>
        <authorList>
            <person name="Butler R.R.III."/>
            <person name="Wang J."/>
            <person name="Stark B.C."/>
            <person name="Pombert J.F."/>
        </authorList>
    </citation>
    <scope>NUCLEOTIDE SEQUENCE [LARGE SCALE GENOMIC DNA]</scope>
    <source>
        <strain evidence="1 2">32O-Y</strain>
    </source>
</reference>
<gene>
    <name evidence="1" type="ORF">IJ22_48260</name>
</gene>
<dbReference type="EMBL" id="CP013652">
    <property type="protein sequence ID" value="ALS25088.1"/>
    <property type="molecule type" value="Genomic_DNA"/>
</dbReference>
<dbReference type="AlphaFoldDB" id="A0A0U2M9D7"/>
<evidence type="ECO:0000313" key="1">
    <source>
        <dbReference type="EMBL" id="ALS25088.1"/>
    </source>
</evidence>
<keyword evidence="2" id="KW-1185">Reference proteome</keyword>